<evidence type="ECO:0000256" key="1">
    <source>
        <dbReference type="SAM" id="Phobius"/>
    </source>
</evidence>
<dbReference type="OrthoDB" id="3298798at2"/>
<keyword evidence="1" id="KW-1133">Transmembrane helix</keyword>
<gene>
    <name evidence="2" type="ORF">CLV67_11895</name>
</gene>
<comment type="caution">
    <text evidence="2">The sequence shown here is derived from an EMBL/GenBank/DDBJ whole genome shotgun (WGS) entry which is preliminary data.</text>
</comment>
<organism evidence="2 3">
    <name type="scientific">Actinoplanes italicus</name>
    <dbReference type="NCBI Taxonomy" id="113567"/>
    <lineage>
        <taxon>Bacteria</taxon>
        <taxon>Bacillati</taxon>
        <taxon>Actinomycetota</taxon>
        <taxon>Actinomycetes</taxon>
        <taxon>Micromonosporales</taxon>
        <taxon>Micromonosporaceae</taxon>
        <taxon>Actinoplanes</taxon>
    </lineage>
</organism>
<accession>A0A2T0K1V2</accession>
<dbReference type="EMBL" id="PVMZ01000018">
    <property type="protein sequence ID" value="PRX16764.1"/>
    <property type="molecule type" value="Genomic_DNA"/>
</dbReference>
<evidence type="ECO:0000313" key="3">
    <source>
        <dbReference type="Proteomes" id="UP000239415"/>
    </source>
</evidence>
<reference evidence="2 3" key="1">
    <citation type="submission" date="2018-03" db="EMBL/GenBank/DDBJ databases">
        <title>Genomic Encyclopedia of Archaeal and Bacterial Type Strains, Phase II (KMG-II): from individual species to whole genera.</title>
        <authorList>
            <person name="Goeker M."/>
        </authorList>
    </citation>
    <scope>NUCLEOTIDE SEQUENCE [LARGE SCALE GENOMIC DNA]</scope>
    <source>
        <strain evidence="2 3">DSM 43146</strain>
    </source>
</reference>
<protein>
    <submittedName>
        <fullName evidence="2">Uncharacterized protein</fullName>
    </submittedName>
</protein>
<dbReference type="AlphaFoldDB" id="A0A2T0K1V2"/>
<proteinExistence type="predicted"/>
<name>A0A2T0K1V2_9ACTN</name>
<dbReference type="Proteomes" id="UP000239415">
    <property type="component" value="Unassembled WGS sequence"/>
</dbReference>
<keyword evidence="1" id="KW-0812">Transmembrane</keyword>
<keyword evidence="1" id="KW-0472">Membrane</keyword>
<sequence length="79" mass="8567">MGGFILGVAIALFVGMRLARHIDGRKGALAGYKKANTDLPGLRSKMRSTRFGLFRFVAVLVLIVIAAAWMWMRADSGGN</sequence>
<feature type="transmembrane region" description="Helical" evidence="1">
    <location>
        <begin position="52"/>
        <end position="72"/>
    </location>
</feature>
<evidence type="ECO:0000313" key="2">
    <source>
        <dbReference type="EMBL" id="PRX16764.1"/>
    </source>
</evidence>
<keyword evidence="3" id="KW-1185">Reference proteome</keyword>
<dbReference type="RefSeq" id="WP_106326342.1">
    <property type="nucleotide sequence ID" value="NZ_BOMO01000065.1"/>
</dbReference>